<gene>
    <name evidence="1" type="ORF">EB796_018717</name>
</gene>
<dbReference type="SUPFAM" id="SSF54236">
    <property type="entry name" value="Ubiquitin-like"/>
    <property type="match status" value="1"/>
</dbReference>
<organism evidence="1 2">
    <name type="scientific">Bugula neritina</name>
    <name type="common">Brown bryozoan</name>
    <name type="synonym">Sertularia neritina</name>
    <dbReference type="NCBI Taxonomy" id="10212"/>
    <lineage>
        <taxon>Eukaryota</taxon>
        <taxon>Metazoa</taxon>
        <taxon>Spiralia</taxon>
        <taxon>Lophotrochozoa</taxon>
        <taxon>Bryozoa</taxon>
        <taxon>Gymnolaemata</taxon>
        <taxon>Cheilostomatida</taxon>
        <taxon>Flustrina</taxon>
        <taxon>Buguloidea</taxon>
        <taxon>Bugulidae</taxon>
        <taxon>Bugula</taxon>
    </lineage>
</organism>
<accession>A0A7J7JBE7</accession>
<dbReference type="AlphaFoldDB" id="A0A7J7JBE7"/>
<dbReference type="EMBL" id="VXIV02002779">
    <property type="protein sequence ID" value="KAF6022961.1"/>
    <property type="molecule type" value="Genomic_DNA"/>
</dbReference>
<proteinExistence type="predicted"/>
<reference evidence="1" key="1">
    <citation type="submission" date="2020-06" db="EMBL/GenBank/DDBJ databases">
        <title>Draft genome of Bugula neritina, a colonial animal packing powerful symbionts and potential medicines.</title>
        <authorList>
            <person name="Rayko M."/>
        </authorList>
    </citation>
    <scope>NUCLEOTIDE SEQUENCE [LARGE SCALE GENOMIC DNA]</scope>
    <source>
        <strain evidence="1">Kwan_BN1</strain>
    </source>
</reference>
<dbReference type="OrthoDB" id="6283934at2759"/>
<evidence type="ECO:0000313" key="2">
    <source>
        <dbReference type="Proteomes" id="UP000593567"/>
    </source>
</evidence>
<dbReference type="Proteomes" id="UP000593567">
    <property type="component" value="Unassembled WGS sequence"/>
</dbReference>
<name>A0A7J7JBE7_BUGNE</name>
<keyword evidence="2" id="KW-1185">Reference proteome</keyword>
<dbReference type="InterPro" id="IPR029071">
    <property type="entry name" value="Ubiquitin-like_domsf"/>
</dbReference>
<sequence length="138" mass="15451">MEDTPTSEEEIHSECKKPKLDLTQCGQTSRALGAPALTGSLVSHRKSARRKHVRGDKHLKVSSRMTLKDLRVELVKLFAIAPFDQMLTLDGRKLEGDDMSLTELKLYPGCLLFLKGETYDEGHLELALLQQGGYGRRV</sequence>
<comment type="caution">
    <text evidence="1">The sequence shown here is derived from an EMBL/GenBank/DDBJ whole genome shotgun (WGS) entry which is preliminary data.</text>
</comment>
<evidence type="ECO:0000313" key="1">
    <source>
        <dbReference type="EMBL" id="KAF6022961.1"/>
    </source>
</evidence>
<protein>
    <submittedName>
        <fullName evidence="1">USP48</fullName>
    </submittedName>
</protein>